<dbReference type="Pfam" id="PF20415">
    <property type="entry name" value="DUF6699"/>
    <property type="match status" value="1"/>
</dbReference>
<feature type="domain" description="DUF6699" evidence="1">
    <location>
        <begin position="87"/>
        <end position="201"/>
    </location>
</feature>
<dbReference type="AlphaFoldDB" id="A0A369J633"/>
<evidence type="ECO:0000313" key="3">
    <source>
        <dbReference type="Proteomes" id="UP000076154"/>
    </source>
</evidence>
<dbReference type="EMBL" id="LUEZ02000095">
    <property type="protein sequence ID" value="RDB14944.1"/>
    <property type="molecule type" value="Genomic_DNA"/>
</dbReference>
<evidence type="ECO:0000259" key="1">
    <source>
        <dbReference type="Pfam" id="PF20415"/>
    </source>
</evidence>
<reference evidence="2" key="1">
    <citation type="submission" date="2018-04" db="EMBL/GenBank/DDBJ databases">
        <title>Whole genome sequencing of Hypsizygus marmoreus.</title>
        <authorList>
            <person name="Choi I.-G."/>
            <person name="Min B."/>
            <person name="Kim J.-G."/>
            <person name="Kim S."/>
            <person name="Oh Y.-L."/>
            <person name="Kong W.-S."/>
            <person name="Park H."/>
            <person name="Jeong J."/>
            <person name="Song E.-S."/>
        </authorList>
    </citation>
    <scope>NUCLEOTIDE SEQUENCE [LARGE SCALE GENOMIC DNA]</scope>
    <source>
        <strain evidence="2">51987-8</strain>
    </source>
</reference>
<sequence length="214" mass="23207">MHQTISSSSSSSSYSPSTRFYISPPGSVASPASSASSWGTLPTQPPSFSPLSCPPSVYSPSYYASPAGSAASLPPSINPIIQHGGPRYDVRVPPANFSNQTMLAFPSSSVIVTHVRIFVNGPGGVHPENYFDVQNRQGITVLNVYSDMYHHFQKPIHRDLASREANAYFVNRTRNYRDEYLAGAKMLDALCGRVTFDGLKPYGNSSTTLIAYFA</sequence>
<gene>
    <name evidence="2" type="ORF">Hypma_016178</name>
</gene>
<evidence type="ECO:0000313" key="2">
    <source>
        <dbReference type="EMBL" id="RDB14944.1"/>
    </source>
</evidence>
<dbReference type="InterPro" id="IPR046522">
    <property type="entry name" value="DUF6699"/>
</dbReference>
<accession>A0A369J633</accession>
<proteinExistence type="predicted"/>
<organism evidence="2 3">
    <name type="scientific">Hypsizygus marmoreus</name>
    <name type="common">White beech mushroom</name>
    <name type="synonym">Agaricus marmoreus</name>
    <dbReference type="NCBI Taxonomy" id="39966"/>
    <lineage>
        <taxon>Eukaryota</taxon>
        <taxon>Fungi</taxon>
        <taxon>Dikarya</taxon>
        <taxon>Basidiomycota</taxon>
        <taxon>Agaricomycotina</taxon>
        <taxon>Agaricomycetes</taxon>
        <taxon>Agaricomycetidae</taxon>
        <taxon>Agaricales</taxon>
        <taxon>Tricholomatineae</taxon>
        <taxon>Lyophyllaceae</taxon>
        <taxon>Hypsizygus</taxon>
    </lineage>
</organism>
<comment type="caution">
    <text evidence="2">The sequence shown here is derived from an EMBL/GenBank/DDBJ whole genome shotgun (WGS) entry which is preliminary data.</text>
</comment>
<dbReference type="Proteomes" id="UP000076154">
    <property type="component" value="Unassembled WGS sequence"/>
</dbReference>
<dbReference type="InParanoid" id="A0A369J633"/>
<keyword evidence="3" id="KW-1185">Reference proteome</keyword>
<name>A0A369J633_HYPMA</name>
<protein>
    <recommendedName>
        <fullName evidence="1">DUF6699 domain-containing protein</fullName>
    </recommendedName>
</protein>